<evidence type="ECO:0000256" key="1">
    <source>
        <dbReference type="SAM" id="Phobius"/>
    </source>
</evidence>
<proteinExistence type="predicted"/>
<protein>
    <submittedName>
        <fullName evidence="2">Uncharacterized protein</fullName>
    </submittedName>
</protein>
<keyword evidence="3" id="KW-1185">Reference proteome</keyword>
<feature type="transmembrane region" description="Helical" evidence="1">
    <location>
        <begin position="415"/>
        <end position="438"/>
    </location>
</feature>
<keyword evidence="1" id="KW-1133">Transmembrane helix</keyword>
<sequence>MSTHIHVLLQSSSVPICTSTLNSLLPTSPPPSYKFTLGLLEVTHGATNRPTGLVDEGCGSKDGGKLKDYDYVEVVKVQRQNYPGKHGGYAMLFRETIPNKEVADEGFCVMVANGLEVLDEGWYSSAVDKIQEIEERTGKGNVVLSGKGGKGRACGGEVIAGDGIGTKWSQTEGEGGEGGGIQNGVSTDFLFARCSTINEVPWDGGMRGYGGGDMAWYARAWGEGVDSYHVPFGIRERGEGGGRPGFNRPGFYKREEGWGGSKYDEEGRVRFNTLLMRGGGSGERKRKEMGVYGYGGTSGRTLLDFASWVGVASDFREISEGRGQDCSSEGSTRVFVTPGGPRSLDWRCSSIDVGCREEKGPVFRWNSPAVRDEQGLGQGAGHQGHKHPTGSGRFRNFNPGNFNFQYIYGSHDSGYSPAVVVGLGAFLMLVLVVFAWCVDAGRGEKQGRVTKGRREALMNPLGGIKNV</sequence>
<keyword evidence="1" id="KW-0472">Membrane</keyword>
<reference evidence="3" key="1">
    <citation type="journal article" date="2023" name="Commun. Biol.">
        <title>Genome analysis of Parmales, the sister group of diatoms, reveals the evolutionary specialization of diatoms from phago-mixotrophs to photoautotrophs.</title>
        <authorList>
            <person name="Ban H."/>
            <person name="Sato S."/>
            <person name="Yoshikawa S."/>
            <person name="Yamada K."/>
            <person name="Nakamura Y."/>
            <person name="Ichinomiya M."/>
            <person name="Sato N."/>
            <person name="Blanc-Mathieu R."/>
            <person name="Endo H."/>
            <person name="Kuwata A."/>
            <person name="Ogata H."/>
        </authorList>
    </citation>
    <scope>NUCLEOTIDE SEQUENCE [LARGE SCALE GENOMIC DNA]</scope>
</reference>
<dbReference type="AlphaFoldDB" id="A0A9W7LEG0"/>
<evidence type="ECO:0000313" key="2">
    <source>
        <dbReference type="EMBL" id="GMI48055.1"/>
    </source>
</evidence>
<dbReference type="Proteomes" id="UP001165065">
    <property type="component" value="Unassembled WGS sequence"/>
</dbReference>
<dbReference type="EMBL" id="BRYA01000372">
    <property type="protein sequence ID" value="GMI48055.1"/>
    <property type="molecule type" value="Genomic_DNA"/>
</dbReference>
<comment type="caution">
    <text evidence="2">The sequence shown here is derived from an EMBL/GenBank/DDBJ whole genome shotgun (WGS) entry which is preliminary data.</text>
</comment>
<gene>
    <name evidence="2" type="ORF">TrCOL_g11418</name>
</gene>
<name>A0A9W7LEG0_9STRA</name>
<organism evidence="2 3">
    <name type="scientific">Triparma columacea</name>
    <dbReference type="NCBI Taxonomy" id="722753"/>
    <lineage>
        <taxon>Eukaryota</taxon>
        <taxon>Sar</taxon>
        <taxon>Stramenopiles</taxon>
        <taxon>Ochrophyta</taxon>
        <taxon>Bolidophyceae</taxon>
        <taxon>Parmales</taxon>
        <taxon>Triparmaceae</taxon>
        <taxon>Triparma</taxon>
    </lineage>
</organism>
<accession>A0A9W7LEG0</accession>
<keyword evidence="1" id="KW-0812">Transmembrane</keyword>
<dbReference type="OrthoDB" id="10634497at2759"/>
<evidence type="ECO:0000313" key="3">
    <source>
        <dbReference type="Proteomes" id="UP001165065"/>
    </source>
</evidence>